<protein>
    <recommendedName>
        <fullName evidence="4">Gustatory receptor</fullName>
    </recommendedName>
</protein>
<reference evidence="2 3" key="1">
    <citation type="journal article" date="2017" name="BMC Biol.">
        <title>Genomic innovations, transcriptional plasticity and gene loss underlying the evolution and divergence of two highly polyphagous and invasive Helicoverpa pest species.</title>
        <authorList>
            <person name="Pearce S.L."/>
            <person name="Clarke D.F."/>
            <person name="East P.D."/>
            <person name="Elfekih S."/>
            <person name="Gordon K.H."/>
            <person name="Jermiin L.S."/>
            <person name="McGaughran A."/>
            <person name="Oakeshott J.G."/>
            <person name="Papanikolaou A."/>
            <person name="Perera O.P."/>
            <person name="Rane R.V."/>
            <person name="Richards S."/>
            <person name="Tay W.T."/>
            <person name="Walsh T.K."/>
            <person name="Anderson A."/>
            <person name="Anderson C.J."/>
            <person name="Asgari S."/>
            <person name="Board P.G."/>
            <person name="Bretschneider A."/>
            <person name="Campbell P.M."/>
            <person name="Chertemps T."/>
            <person name="Christeller J.T."/>
            <person name="Coppin C.W."/>
            <person name="Downes S.J."/>
            <person name="Duan G."/>
            <person name="Farnsworth C.A."/>
            <person name="Good R.T."/>
            <person name="Han L.B."/>
            <person name="Han Y.C."/>
            <person name="Hatje K."/>
            <person name="Horne I."/>
            <person name="Huang Y.P."/>
            <person name="Hughes D.S."/>
            <person name="Jacquin-Joly E."/>
            <person name="James W."/>
            <person name="Jhangiani S."/>
            <person name="Kollmar M."/>
            <person name="Kuwar S.S."/>
            <person name="Li S."/>
            <person name="Liu N.Y."/>
            <person name="Maibeche M.T."/>
            <person name="Miller J.R."/>
            <person name="Montagne N."/>
            <person name="Perry T."/>
            <person name="Qu J."/>
            <person name="Song S.V."/>
            <person name="Sutton G.G."/>
            <person name="Vogel H."/>
            <person name="Walenz B.P."/>
            <person name="Xu W."/>
            <person name="Zhang H.J."/>
            <person name="Zou Z."/>
            <person name="Batterham P."/>
            <person name="Edwards O.R."/>
            <person name="Feyereisen R."/>
            <person name="Gibbs R.A."/>
            <person name="Heckel D.G."/>
            <person name="McGrath A."/>
            <person name="Robin C."/>
            <person name="Scherer S.E."/>
            <person name="Worley K.C."/>
            <person name="Wu Y.D."/>
        </authorList>
    </citation>
    <scope>NUCLEOTIDE SEQUENCE [LARGE SCALE GENOMIC DNA]</scope>
    <source>
        <strain evidence="2">Harm_GR_Male_#8</strain>
        <tissue evidence="2">Whole organism</tissue>
    </source>
</reference>
<keyword evidence="3" id="KW-1185">Reference proteome</keyword>
<gene>
    <name evidence="2" type="primary">HaOG200727</name>
    <name evidence="2" type="ORF">B5X24_HaOG200727</name>
</gene>
<name>A0A2W1BV58_HELAM</name>
<dbReference type="OrthoDB" id="7490805at2759"/>
<feature type="transmembrane region" description="Helical" evidence="1">
    <location>
        <begin position="144"/>
        <end position="167"/>
    </location>
</feature>
<keyword evidence="1" id="KW-0812">Transmembrane</keyword>
<evidence type="ECO:0000313" key="3">
    <source>
        <dbReference type="Proteomes" id="UP000249218"/>
    </source>
</evidence>
<keyword evidence="1" id="KW-1133">Transmembrane helix</keyword>
<dbReference type="AlphaFoldDB" id="A0A2W1BV58"/>
<feature type="transmembrane region" description="Helical" evidence="1">
    <location>
        <begin position="93"/>
        <end position="118"/>
    </location>
</feature>
<accession>A0A2W1BV58</accession>
<evidence type="ECO:0008006" key="4">
    <source>
        <dbReference type="Google" id="ProtNLM"/>
    </source>
</evidence>
<evidence type="ECO:0000256" key="1">
    <source>
        <dbReference type="SAM" id="Phobius"/>
    </source>
</evidence>
<dbReference type="EMBL" id="KZ149937">
    <property type="protein sequence ID" value="PZC77077.1"/>
    <property type="molecule type" value="Genomic_DNA"/>
</dbReference>
<feature type="transmembrane region" description="Helical" evidence="1">
    <location>
        <begin position="179"/>
        <end position="201"/>
    </location>
</feature>
<organism evidence="2 3">
    <name type="scientific">Helicoverpa armigera</name>
    <name type="common">Cotton bollworm</name>
    <name type="synonym">Heliothis armigera</name>
    <dbReference type="NCBI Taxonomy" id="29058"/>
    <lineage>
        <taxon>Eukaryota</taxon>
        <taxon>Metazoa</taxon>
        <taxon>Ecdysozoa</taxon>
        <taxon>Arthropoda</taxon>
        <taxon>Hexapoda</taxon>
        <taxon>Insecta</taxon>
        <taxon>Pterygota</taxon>
        <taxon>Neoptera</taxon>
        <taxon>Endopterygota</taxon>
        <taxon>Lepidoptera</taxon>
        <taxon>Glossata</taxon>
        <taxon>Ditrysia</taxon>
        <taxon>Noctuoidea</taxon>
        <taxon>Noctuidae</taxon>
        <taxon>Heliothinae</taxon>
        <taxon>Helicoverpa</taxon>
    </lineage>
</organism>
<dbReference type="Proteomes" id="UP000249218">
    <property type="component" value="Unassembled WGS sequence"/>
</dbReference>
<sequence>METLPLSNAPKSSFSSNVIDKDVQAIFYPLNVMSVLLLHPKYVIKNNKITPLSNVIKIFSACVTTLYLCQHAHKFFSVVLDDNIRRIQPVSYLYYATGSDLLFLTWGFIMNCAGNIIYTKKYVAFILKFQESHRFLGSACFKRFIIVNWLSIISMFGYFISSCIYTYFTFFHPPWGTIFHMMVLANLDADAVYACRLILLISEQFIQWNERALLLKENGEDKDYCRKMFETYGQILKCYKIYRNTMQFMVSRILGFLMIISCL</sequence>
<proteinExistence type="predicted"/>
<evidence type="ECO:0000313" key="2">
    <source>
        <dbReference type="EMBL" id="PZC77077.1"/>
    </source>
</evidence>
<keyword evidence="1" id="KW-0472">Membrane</keyword>